<dbReference type="EMBL" id="FNIM01000001">
    <property type="protein sequence ID" value="SDN20954.1"/>
    <property type="molecule type" value="Genomic_DNA"/>
</dbReference>
<feature type="region of interest" description="Disordered" evidence="1">
    <location>
        <begin position="24"/>
        <end position="57"/>
    </location>
</feature>
<name>A0A1G9ZI48_9ACTO</name>
<gene>
    <name evidence="2" type="ORF">SAMN05216355_101222</name>
</gene>
<accession>A0A1G9ZI48</accession>
<keyword evidence="3" id="KW-1185">Reference proteome</keyword>
<organism evidence="2 3">
    <name type="scientific">Actinomyces ruminicola</name>
    <dbReference type="NCBI Taxonomy" id="332524"/>
    <lineage>
        <taxon>Bacteria</taxon>
        <taxon>Bacillati</taxon>
        <taxon>Actinomycetota</taxon>
        <taxon>Actinomycetes</taxon>
        <taxon>Actinomycetales</taxon>
        <taxon>Actinomycetaceae</taxon>
        <taxon>Actinomyces</taxon>
    </lineage>
</organism>
<protein>
    <recommendedName>
        <fullName evidence="4">DUF4241 domain-containing protein</fullName>
    </recommendedName>
</protein>
<evidence type="ECO:0000256" key="1">
    <source>
        <dbReference type="SAM" id="MobiDB-lite"/>
    </source>
</evidence>
<dbReference type="Proteomes" id="UP000198541">
    <property type="component" value="Unassembled WGS sequence"/>
</dbReference>
<evidence type="ECO:0000313" key="2">
    <source>
        <dbReference type="EMBL" id="SDN20954.1"/>
    </source>
</evidence>
<proteinExistence type="predicted"/>
<dbReference type="RefSeq" id="WP_176765721.1">
    <property type="nucleotide sequence ID" value="NZ_FNIM01000001.1"/>
</dbReference>
<evidence type="ECO:0000313" key="3">
    <source>
        <dbReference type="Proteomes" id="UP000198541"/>
    </source>
</evidence>
<sequence length="411" mass="45468">MDPRSRVEAFLADYAAAHARVKPLFYPPDDEDADRRAASRRTRKRGKDGSDHDSAPDPFAVWSQALHAVDVAHRTERSWTKRRYGFSSYSDYSPQTCKVEQVEEYGNWARARMTRTGVPGGSIIEITLLNQAGDWLIDRIDEYHENPGRPLVPEEGHHKWLRAPNGMAPCEELALHPETENPNPGALFHDGWSRVPVDTFQLAQRVDETEGPQWQRTLAEAQRRAPVLRVRVQTVGSFPHAGVLAVGDAGSGTDLMYSCALRVRPGIATAQALLATIDTKQGPYERVAAVRAVLDDGEPVRWCAAVLFPGVGTAVGVDSGTAAIVDATAYMSLTRRQWWNAWNPFPERRWEDMGMFDCGTGPIGVMTSSGWGDGTYAVYWGLDRDGRPLQLMIDYGVVQEAVASPLGEARP</sequence>
<dbReference type="Pfam" id="PF14025">
    <property type="entry name" value="DUF4241"/>
    <property type="match status" value="1"/>
</dbReference>
<dbReference type="STRING" id="332524.SAMN04487766_103218"/>
<dbReference type="InterPro" id="IPR025335">
    <property type="entry name" value="DUF4241"/>
</dbReference>
<dbReference type="AlphaFoldDB" id="A0A1G9ZI48"/>
<reference evidence="3" key="1">
    <citation type="submission" date="2016-10" db="EMBL/GenBank/DDBJ databases">
        <authorList>
            <person name="Varghese N."/>
            <person name="Submissions S."/>
        </authorList>
    </citation>
    <scope>NUCLEOTIDE SEQUENCE [LARGE SCALE GENOMIC DNA]</scope>
    <source>
        <strain evidence="3">DSM 27982</strain>
    </source>
</reference>
<evidence type="ECO:0008006" key="4">
    <source>
        <dbReference type="Google" id="ProtNLM"/>
    </source>
</evidence>